<dbReference type="Proteomes" id="UP001054945">
    <property type="component" value="Unassembled WGS sequence"/>
</dbReference>
<dbReference type="EMBL" id="BPLR01014102">
    <property type="protein sequence ID" value="GIY66261.1"/>
    <property type="molecule type" value="Genomic_DNA"/>
</dbReference>
<sequence length="84" mass="9486">MLSPTETGLSVWLIPQTYFIPKPDNGGISKKAIGDFSDLVDGGEKEKCGGVMKRESTWILNVEHECVKLVDYLRMISLPRWFNV</sequence>
<accession>A0AAV4V7G4</accession>
<name>A0AAV4V7G4_CAEEX</name>
<keyword evidence="2" id="KW-1185">Reference proteome</keyword>
<protein>
    <submittedName>
        <fullName evidence="1">Uncharacterized protein</fullName>
    </submittedName>
</protein>
<evidence type="ECO:0000313" key="2">
    <source>
        <dbReference type="Proteomes" id="UP001054945"/>
    </source>
</evidence>
<comment type="caution">
    <text evidence="1">The sequence shown here is derived from an EMBL/GenBank/DDBJ whole genome shotgun (WGS) entry which is preliminary data.</text>
</comment>
<reference evidence="1 2" key="1">
    <citation type="submission" date="2021-06" db="EMBL/GenBank/DDBJ databases">
        <title>Caerostris extrusa draft genome.</title>
        <authorList>
            <person name="Kono N."/>
            <person name="Arakawa K."/>
        </authorList>
    </citation>
    <scope>NUCLEOTIDE SEQUENCE [LARGE SCALE GENOMIC DNA]</scope>
</reference>
<evidence type="ECO:0000313" key="1">
    <source>
        <dbReference type="EMBL" id="GIY66261.1"/>
    </source>
</evidence>
<dbReference type="AlphaFoldDB" id="A0AAV4V7G4"/>
<organism evidence="1 2">
    <name type="scientific">Caerostris extrusa</name>
    <name type="common">Bark spider</name>
    <name type="synonym">Caerostris bankana</name>
    <dbReference type="NCBI Taxonomy" id="172846"/>
    <lineage>
        <taxon>Eukaryota</taxon>
        <taxon>Metazoa</taxon>
        <taxon>Ecdysozoa</taxon>
        <taxon>Arthropoda</taxon>
        <taxon>Chelicerata</taxon>
        <taxon>Arachnida</taxon>
        <taxon>Araneae</taxon>
        <taxon>Araneomorphae</taxon>
        <taxon>Entelegynae</taxon>
        <taxon>Araneoidea</taxon>
        <taxon>Araneidae</taxon>
        <taxon>Caerostris</taxon>
    </lineage>
</organism>
<proteinExistence type="predicted"/>
<gene>
    <name evidence="1" type="ORF">CEXT_642431</name>
</gene>